<dbReference type="PROSITE" id="PS50112">
    <property type="entry name" value="PAS"/>
    <property type="match status" value="2"/>
</dbReference>
<dbReference type="Gene3D" id="3.30.70.270">
    <property type="match status" value="1"/>
</dbReference>
<proteinExistence type="predicted"/>
<dbReference type="Pfam" id="PF00990">
    <property type="entry name" value="GGDEF"/>
    <property type="match status" value="1"/>
</dbReference>
<dbReference type="PROSITE" id="PS50887">
    <property type="entry name" value="GGDEF"/>
    <property type="match status" value="1"/>
</dbReference>
<dbReference type="SMART" id="SM00091">
    <property type="entry name" value="PAS"/>
    <property type="match status" value="2"/>
</dbReference>
<dbReference type="InterPro" id="IPR000014">
    <property type="entry name" value="PAS"/>
</dbReference>
<dbReference type="Pfam" id="PF13426">
    <property type="entry name" value="PAS_9"/>
    <property type="match status" value="1"/>
</dbReference>
<dbReference type="InterPro" id="IPR001789">
    <property type="entry name" value="Sig_transdc_resp-reg_receiver"/>
</dbReference>
<dbReference type="Pfam" id="PF00072">
    <property type="entry name" value="Response_reg"/>
    <property type="match status" value="1"/>
</dbReference>
<evidence type="ECO:0000259" key="2">
    <source>
        <dbReference type="PROSITE" id="PS50110"/>
    </source>
</evidence>
<feature type="domain" description="PAS" evidence="3">
    <location>
        <begin position="136"/>
        <end position="208"/>
    </location>
</feature>
<evidence type="ECO:0000313" key="6">
    <source>
        <dbReference type="EMBL" id="ADL55645.1"/>
    </source>
</evidence>
<dbReference type="CDD" id="cd01949">
    <property type="entry name" value="GGDEF"/>
    <property type="match status" value="1"/>
</dbReference>
<dbReference type="CDD" id="cd00130">
    <property type="entry name" value="PAS"/>
    <property type="match status" value="2"/>
</dbReference>
<protein>
    <submittedName>
        <fullName evidence="6">Response regulator receiver modulated diguanylate cyclase with PAS/PAC sensor</fullName>
    </submittedName>
</protein>
<dbReference type="STRING" id="395494.Galf_1629"/>
<dbReference type="InterPro" id="IPR001610">
    <property type="entry name" value="PAC"/>
</dbReference>
<dbReference type="PROSITE" id="PS50113">
    <property type="entry name" value="PAC"/>
    <property type="match status" value="2"/>
</dbReference>
<dbReference type="RefSeq" id="WP_013293584.1">
    <property type="nucleotide sequence ID" value="NC_014394.1"/>
</dbReference>
<feature type="modified residue" description="4-aspartylphosphate" evidence="1">
    <location>
        <position position="58"/>
    </location>
</feature>
<dbReference type="InterPro" id="IPR058245">
    <property type="entry name" value="NreC/VraR/RcsB-like_REC"/>
</dbReference>
<dbReference type="NCBIfam" id="TIGR00229">
    <property type="entry name" value="sensory_box"/>
    <property type="match status" value="2"/>
</dbReference>
<dbReference type="GO" id="GO:0000160">
    <property type="term" value="P:phosphorelay signal transduction system"/>
    <property type="evidence" value="ECO:0007669"/>
    <property type="project" value="InterPro"/>
</dbReference>
<evidence type="ECO:0000259" key="5">
    <source>
        <dbReference type="PROSITE" id="PS50887"/>
    </source>
</evidence>
<evidence type="ECO:0000256" key="1">
    <source>
        <dbReference type="PROSITE-ProRule" id="PRU00169"/>
    </source>
</evidence>
<feature type="domain" description="GGDEF" evidence="5">
    <location>
        <begin position="419"/>
        <end position="552"/>
    </location>
</feature>
<dbReference type="InterPro" id="IPR013655">
    <property type="entry name" value="PAS_fold_3"/>
</dbReference>
<dbReference type="AlphaFoldDB" id="D9SGJ8"/>
<dbReference type="KEGG" id="gca:Galf_1629"/>
<gene>
    <name evidence="6" type="ordered locus">Galf_1629</name>
</gene>
<feature type="domain" description="Response regulatory" evidence="2">
    <location>
        <begin position="8"/>
        <end position="123"/>
    </location>
</feature>
<dbReference type="GO" id="GO:0003824">
    <property type="term" value="F:catalytic activity"/>
    <property type="evidence" value="ECO:0007669"/>
    <property type="project" value="UniProtKB-ARBA"/>
</dbReference>
<keyword evidence="1" id="KW-0597">Phosphoprotein</keyword>
<dbReference type="InterPro" id="IPR000160">
    <property type="entry name" value="GGDEF_dom"/>
</dbReference>
<keyword evidence="7" id="KW-1185">Reference proteome</keyword>
<dbReference type="eggNOG" id="COG2199">
    <property type="taxonomic scope" value="Bacteria"/>
</dbReference>
<dbReference type="FunFam" id="3.30.70.270:FF:000001">
    <property type="entry name" value="Diguanylate cyclase domain protein"/>
    <property type="match status" value="1"/>
</dbReference>
<dbReference type="SMART" id="SM00267">
    <property type="entry name" value="GGDEF"/>
    <property type="match status" value="1"/>
</dbReference>
<dbReference type="PROSITE" id="PS50110">
    <property type="entry name" value="RESPONSE_REGULATORY"/>
    <property type="match status" value="1"/>
</dbReference>
<dbReference type="Proteomes" id="UP000001235">
    <property type="component" value="Chromosome"/>
</dbReference>
<name>D9SGJ8_GALCS</name>
<dbReference type="InterPro" id="IPR000700">
    <property type="entry name" value="PAS-assoc_C"/>
</dbReference>
<dbReference type="EMBL" id="CP002159">
    <property type="protein sequence ID" value="ADL55645.1"/>
    <property type="molecule type" value="Genomic_DNA"/>
</dbReference>
<feature type="domain" description="PAS" evidence="3">
    <location>
        <begin position="269"/>
        <end position="308"/>
    </location>
</feature>
<dbReference type="SUPFAM" id="SSF52172">
    <property type="entry name" value="CheY-like"/>
    <property type="match status" value="1"/>
</dbReference>
<dbReference type="OrthoDB" id="9813903at2"/>
<accession>D9SGJ8</accession>
<evidence type="ECO:0000259" key="4">
    <source>
        <dbReference type="PROSITE" id="PS50113"/>
    </source>
</evidence>
<dbReference type="eggNOG" id="COG0745">
    <property type="taxonomic scope" value="Bacteria"/>
</dbReference>
<organism evidence="6 7">
    <name type="scientific">Gallionella capsiferriformans (strain ES-2)</name>
    <name type="common">Gallionella ferruginea capsiferriformans (strain ES-2)</name>
    <dbReference type="NCBI Taxonomy" id="395494"/>
    <lineage>
        <taxon>Bacteria</taxon>
        <taxon>Pseudomonadati</taxon>
        <taxon>Pseudomonadota</taxon>
        <taxon>Betaproteobacteria</taxon>
        <taxon>Nitrosomonadales</taxon>
        <taxon>Gallionellaceae</taxon>
        <taxon>Gallionella</taxon>
    </lineage>
</organism>
<feature type="domain" description="PAC" evidence="4">
    <location>
        <begin position="335"/>
        <end position="387"/>
    </location>
</feature>
<dbReference type="InterPro" id="IPR011006">
    <property type="entry name" value="CheY-like_superfamily"/>
</dbReference>
<dbReference type="SUPFAM" id="SSF55073">
    <property type="entry name" value="Nucleotide cyclase"/>
    <property type="match status" value="1"/>
</dbReference>
<dbReference type="Gene3D" id="3.30.450.20">
    <property type="entry name" value="PAS domain"/>
    <property type="match status" value="2"/>
</dbReference>
<dbReference type="InterPro" id="IPR035965">
    <property type="entry name" value="PAS-like_dom_sf"/>
</dbReference>
<dbReference type="SMART" id="SM00448">
    <property type="entry name" value="REC"/>
    <property type="match status" value="1"/>
</dbReference>
<dbReference type="HOGENOM" id="CLU_000445_11_28_4"/>
<feature type="domain" description="PAC" evidence="4">
    <location>
        <begin position="212"/>
        <end position="265"/>
    </location>
</feature>
<dbReference type="InterPro" id="IPR052163">
    <property type="entry name" value="DGC-Regulatory_Protein"/>
</dbReference>
<reference evidence="6 7" key="1">
    <citation type="submission" date="2010-08" db="EMBL/GenBank/DDBJ databases">
        <title>Complete sequence of Gallionella capsiferriformans ES-2.</title>
        <authorList>
            <consortium name="US DOE Joint Genome Institute"/>
            <person name="Lucas S."/>
            <person name="Copeland A."/>
            <person name="Lapidus A."/>
            <person name="Cheng J.-F."/>
            <person name="Bruce D."/>
            <person name="Goodwin L."/>
            <person name="Pitluck S."/>
            <person name="Chertkov O."/>
            <person name="Davenport K.W."/>
            <person name="Detter J.C."/>
            <person name="Han C."/>
            <person name="Tapia R."/>
            <person name="Land M."/>
            <person name="Hauser L."/>
            <person name="Chang Y.-J."/>
            <person name="Jeffries C."/>
            <person name="Kyrpides N."/>
            <person name="Ivanova N."/>
            <person name="Mikhailova N."/>
            <person name="Shelobolina E.S."/>
            <person name="Picardal F."/>
            <person name="Roden E."/>
            <person name="Emerson D."/>
            <person name="Woyke T."/>
        </authorList>
    </citation>
    <scope>NUCLEOTIDE SEQUENCE [LARGE SCALE GENOMIC DNA]</scope>
    <source>
        <strain evidence="6 7">ES-2</strain>
    </source>
</reference>
<dbReference type="Gene3D" id="3.40.50.2300">
    <property type="match status" value="1"/>
</dbReference>
<dbReference type="SMART" id="SM00086">
    <property type="entry name" value="PAC"/>
    <property type="match status" value="2"/>
</dbReference>
<dbReference type="PANTHER" id="PTHR46663">
    <property type="entry name" value="DIGUANYLATE CYCLASE DGCT-RELATED"/>
    <property type="match status" value="1"/>
</dbReference>
<dbReference type="InterPro" id="IPR029787">
    <property type="entry name" value="Nucleotide_cyclase"/>
</dbReference>
<dbReference type="SUPFAM" id="SSF55785">
    <property type="entry name" value="PYP-like sensor domain (PAS domain)"/>
    <property type="match status" value="2"/>
</dbReference>
<dbReference type="CDD" id="cd17535">
    <property type="entry name" value="REC_NarL-like"/>
    <property type="match status" value="1"/>
</dbReference>
<dbReference type="NCBIfam" id="TIGR00254">
    <property type="entry name" value="GGDEF"/>
    <property type="match status" value="1"/>
</dbReference>
<dbReference type="InterPro" id="IPR043128">
    <property type="entry name" value="Rev_trsase/Diguanyl_cyclase"/>
</dbReference>
<dbReference type="Pfam" id="PF08447">
    <property type="entry name" value="PAS_3"/>
    <property type="match status" value="1"/>
</dbReference>
<evidence type="ECO:0000313" key="7">
    <source>
        <dbReference type="Proteomes" id="UP000001235"/>
    </source>
</evidence>
<dbReference type="PANTHER" id="PTHR46663:SF3">
    <property type="entry name" value="SLL0267 PROTEIN"/>
    <property type="match status" value="1"/>
</dbReference>
<sequence>MMNNAPCRILLVEDEESDASLLRQSMKSAPTFTIDWVTSMAEAQLYLQKNVPDVVLLDLTLPDSSGLQTVQDGRRAAGALPLIVLTGHNDPEFALQTLESGAQDYLVKGEFCADDLIRSIRYAMSRAKLEQRLIEAEERWRFALEGAGDGVWDWNVQTNEVKFSVRLKEMLGYADDEIADHLDEWMRRIHPEDLPKVQADVAAYFAGALPAYFNEHRLLCKDGRWKWILDRGRVVSFDAAGEPLRMIGTHTDIDMLKQAEEMLNLSSTVFNTVDEAILVCDADNRIVMVNPAFTRVTGYQAEEVIGKNPHLLSSGKHDADFYRQLWAQLTCTGSWCGELWNRRKNGELYVEWSTIKQVRDPHGKLTHYVAAFSDITLRKADEENIRHQAQHDALTDLPNRVLLIDRLRQALSLAKRDKMHLALMYLDLDQFKPVNDTLGHAVGDLLLQEVAARIRSCVREADTVARMGGDEFVVLLTSSEDQRDALTVAEKIRIALEQVFQISGARLQISSSLGVAVYPEHGASEHELLEHADIAMYYAKQSGRNQVRLYEPEMMPVQDK</sequence>
<evidence type="ECO:0000259" key="3">
    <source>
        <dbReference type="PROSITE" id="PS50112"/>
    </source>
</evidence>